<dbReference type="KEGG" id="mya:MORIYA_1836"/>
<protein>
    <submittedName>
        <fullName evidence="1">Uncharacterized protein</fullName>
    </submittedName>
</protein>
<sequence length="49" mass="5443">MFFGQMVKSGLSITVISELTESLTNENDLDSLIEIKKAIDEAIELVQDN</sequence>
<evidence type="ECO:0000313" key="2">
    <source>
        <dbReference type="Proteomes" id="UP000250163"/>
    </source>
</evidence>
<evidence type="ECO:0000313" key="1">
    <source>
        <dbReference type="EMBL" id="SQD78314.1"/>
    </source>
</evidence>
<dbReference type="Proteomes" id="UP000250163">
    <property type="component" value="Chromosome MORIYA"/>
</dbReference>
<accession>A0A330LMU1</accession>
<dbReference type="AlphaFoldDB" id="A0A330LMU1"/>
<dbReference type="RefSeq" id="WP_162629256.1">
    <property type="nucleotide sequence ID" value="NZ_LS483250.1"/>
</dbReference>
<gene>
    <name evidence="1" type="ORF">MORIYA_1836</name>
</gene>
<dbReference type="EMBL" id="LS483250">
    <property type="protein sequence ID" value="SQD78314.1"/>
    <property type="molecule type" value="Genomic_DNA"/>
</dbReference>
<name>A0A330LMU1_9GAMM</name>
<reference evidence="2" key="1">
    <citation type="submission" date="2018-05" db="EMBL/GenBank/DDBJ databases">
        <authorList>
            <person name="Cea G.-C."/>
            <person name="William W."/>
        </authorList>
    </citation>
    <scope>NUCLEOTIDE SEQUENCE [LARGE SCALE GENOMIC DNA]</scope>
    <source>
        <strain evidence="2">DB21MT 5</strain>
    </source>
</reference>
<keyword evidence="2" id="KW-1185">Reference proteome</keyword>
<organism evidence="1 2">
    <name type="scientific">Moritella yayanosii</name>
    <dbReference type="NCBI Taxonomy" id="69539"/>
    <lineage>
        <taxon>Bacteria</taxon>
        <taxon>Pseudomonadati</taxon>
        <taxon>Pseudomonadota</taxon>
        <taxon>Gammaproteobacteria</taxon>
        <taxon>Alteromonadales</taxon>
        <taxon>Moritellaceae</taxon>
        <taxon>Moritella</taxon>
    </lineage>
</organism>
<proteinExistence type="predicted"/>